<evidence type="ECO:0000313" key="3">
    <source>
        <dbReference type="Proteomes" id="UP000054997"/>
    </source>
</evidence>
<proteinExistence type="predicted"/>
<keyword evidence="3" id="KW-1185">Reference proteome</keyword>
<evidence type="ECO:0000256" key="1">
    <source>
        <dbReference type="SAM" id="Coils"/>
    </source>
</evidence>
<dbReference type="AlphaFoldDB" id="A0A0W0VQ14"/>
<organism evidence="2 3">
    <name type="scientific">Legionella londiniensis</name>
    <dbReference type="NCBI Taxonomy" id="45068"/>
    <lineage>
        <taxon>Bacteria</taxon>
        <taxon>Pseudomonadati</taxon>
        <taxon>Pseudomonadota</taxon>
        <taxon>Gammaproteobacteria</taxon>
        <taxon>Legionellales</taxon>
        <taxon>Legionellaceae</taxon>
        <taxon>Legionella</taxon>
    </lineage>
</organism>
<keyword evidence="1" id="KW-0175">Coiled coil</keyword>
<gene>
    <name evidence="2" type="ORF">Llon_1011</name>
</gene>
<protein>
    <submittedName>
        <fullName evidence="2">Uncharacterized protein</fullName>
    </submittedName>
</protein>
<dbReference type="Proteomes" id="UP000054997">
    <property type="component" value="Unassembled WGS sequence"/>
</dbReference>
<comment type="caution">
    <text evidence="2">The sequence shown here is derived from an EMBL/GenBank/DDBJ whole genome shotgun (WGS) entry which is preliminary data.</text>
</comment>
<dbReference type="EMBL" id="LNYK01000014">
    <property type="protein sequence ID" value="KTD21846.1"/>
    <property type="molecule type" value="Genomic_DNA"/>
</dbReference>
<dbReference type="STRING" id="45068.Llon_1011"/>
<dbReference type="PATRIC" id="fig|45068.5.peg.1095"/>
<name>A0A0W0VQ14_9GAMM</name>
<feature type="coiled-coil region" evidence="1">
    <location>
        <begin position="465"/>
        <end position="492"/>
    </location>
</feature>
<evidence type="ECO:0000313" key="2">
    <source>
        <dbReference type="EMBL" id="KTD21846.1"/>
    </source>
</evidence>
<sequence>MLIFYSIISMNSYQDIQKQLSEEKKNEHAEGTTKLEVKGAEQRDTAITFFQKTDEQYQEGCKVKIVSNAVRVEQGEYAVLKRSEYSPPIGTHHVTPCVIICVQSQNYFGLAHFDSYRNPYDLESFFKPFEGEQTVQVQIFGGKQGSDPLRTGNENKTEVIKYVGSFLPKASIAVTPPPETGFLDLVFYPDGKIKEKEFCTGLGITETHGAKMRLVHNLGGIVTAQQSRSGQFIPLNFTEAYTGTKQPFLLDRLDMKLFHDFDPSPIKGEEQSWTLDPGGYLLGQEMKLGYQLIKEEISNQQKIMEKLISEFISDEELRKKIISASPIYIGEGAEEANVDIVKLLANIYETTDKESVYPEFLLQVNKLSPYPLVTDIIPEVAKLYQIKDEHLKQSLGDKFGNYSNLAYGVDITANDLASIIQSLIIKQRPGIYFIQQLKDNLQDENVKNTGDFMKHLGDIYSFNSKKMLTEICDEYNQELKKEENINAIIEALDEKNELSKGHVLQVLQSTYSPMYFKVISTKYFNDIWDEAKSPVAALEAVIFKFQPPSESDLKSEYLNLAKIFHLAHLKPLSPEDIQNMAFDDKIPGIAGVTAGILKKTIINVLGKNNEFQKDFEAEKIDSIALTKKLRDHMPYKKPLSESFSECKDSKISFYRI</sequence>
<accession>A0A0W0VQ14</accession>
<reference evidence="2 3" key="1">
    <citation type="submission" date="2015-11" db="EMBL/GenBank/DDBJ databases">
        <title>Genomic analysis of 38 Legionella species identifies large and diverse effector repertoires.</title>
        <authorList>
            <person name="Burstein D."/>
            <person name="Amaro F."/>
            <person name="Zusman T."/>
            <person name="Lifshitz Z."/>
            <person name="Cohen O."/>
            <person name="Gilbert J.A."/>
            <person name="Pupko T."/>
            <person name="Shuman H.A."/>
            <person name="Segal G."/>
        </authorList>
    </citation>
    <scope>NUCLEOTIDE SEQUENCE [LARGE SCALE GENOMIC DNA]</scope>
    <source>
        <strain evidence="2 3">ATCC 49505</strain>
    </source>
</reference>